<evidence type="ECO:0000256" key="7">
    <source>
        <dbReference type="ARBA" id="ARBA00023146"/>
    </source>
</evidence>
<evidence type="ECO:0000256" key="4">
    <source>
        <dbReference type="ARBA" id="ARBA00022741"/>
    </source>
</evidence>
<dbReference type="SUPFAM" id="SSF52374">
    <property type="entry name" value="Nucleotidylyl transferase"/>
    <property type="match status" value="1"/>
</dbReference>
<feature type="region of interest" description="Disordered" evidence="11">
    <location>
        <begin position="45"/>
        <end position="65"/>
    </location>
</feature>
<name>A0ABY1N532_9ACTN</name>
<comment type="caution">
    <text evidence="15">The sequence shown here is derived from an EMBL/GenBank/DDBJ whole genome shotgun (WGS) entry which is preliminary data.</text>
</comment>
<comment type="subcellular location">
    <subcellularLocation>
        <location evidence="9">Cytoplasm</location>
    </subcellularLocation>
</comment>
<dbReference type="InterPro" id="IPR009008">
    <property type="entry name" value="Val/Leu/Ile-tRNA-synth_edit"/>
</dbReference>
<dbReference type="EC" id="6.1.1.4" evidence="9"/>
<dbReference type="CDD" id="cd07958">
    <property type="entry name" value="Anticodon_Ia_Leu_BEm"/>
    <property type="match status" value="1"/>
</dbReference>
<dbReference type="Proteomes" id="UP000315460">
    <property type="component" value="Unassembled WGS sequence"/>
</dbReference>
<evidence type="ECO:0000259" key="13">
    <source>
        <dbReference type="Pfam" id="PF09334"/>
    </source>
</evidence>
<keyword evidence="3 9" id="KW-0436">Ligase</keyword>
<feature type="region of interest" description="Disordered" evidence="11">
    <location>
        <begin position="1"/>
        <end position="31"/>
    </location>
</feature>
<feature type="short sequence motif" description="'KMSKS' region" evidence="9">
    <location>
        <begin position="780"/>
        <end position="784"/>
    </location>
</feature>
<dbReference type="PROSITE" id="PS00178">
    <property type="entry name" value="AA_TRNA_LIGASE_I"/>
    <property type="match status" value="1"/>
</dbReference>
<feature type="binding site" evidence="9">
    <location>
        <position position="783"/>
    </location>
    <ligand>
        <name>ATP</name>
        <dbReference type="ChEBI" id="CHEBI:30616"/>
    </ligand>
</feature>
<evidence type="ECO:0000259" key="12">
    <source>
        <dbReference type="Pfam" id="PF08264"/>
    </source>
</evidence>
<feature type="domain" description="Methionyl/Valyl/Leucyl/Isoleucyl-tRNA synthetase anticodon-binding" evidence="12">
    <location>
        <begin position="862"/>
        <end position="981"/>
    </location>
</feature>
<keyword evidence="16" id="KW-1185">Reference proteome</keyword>
<dbReference type="InterPro" id="IPR025709">
    <property type="entry name" value="Leu_tRNA-synth_edit"/>
</dbReference>
<dbReference type="Pfam" id="PF09334">
    <property type="entry name" value="tRNA-synt_1g"/>
    <property type="match status" value="1"/>
</dbReference>
<dbReference type="PANTHER" id="PTHR43740">
    <property type="entry name" value="LEUCYL-TRNA SYNTHETASE"/>
    <property type="match status" value="1"/>
</dbReference>
<feature type="domain" description="Leucyl-tRNA synthetase editing" evidence="14">
    <location>
        <begin position="407"/>
        <end position="539"/>
    </location>
</feature>
<sequence>MSSSDQTVTGVQSETGPQSDTGPAHRYGAGLAGQIESRWQTEWAERGTFEAPNPVGPLADPDGAAPPEDKLFVQDMFPYPSGAGLHVGHPLGYIATDVFARYHRMLGTNVLHTLGYDAFGLPAEQYAVQTGQHPRVTTEANIANMERQLGRLGLGHDRRRVFATTDTDFYRWTQWIFLQIHGSWYDPEAPARAIDGGEHPTRTGRARPIAELVEQFVSGARPLPGEYAGRDWAELSRAEQEKVLDAHRLVYLSDSTVNWCPGLGTVLANEEVTAEGRSERGNFPVFRKNLSQWMMRITAYADRLVDDLDRLDWTDKVKSMQRNWIGRSQGARVRFAVADQSIEVFTTRPDTLFGATYMVLSPEHPLVDELAGPFWPESGAAGTTGATGAGAGGALDERWTGGHSSPAEAVVEYRRRAAQKTDLERQENKEKTGVFLGAHAINPVNGEQIPVFVADYVLMGYGTGAIMAVPGHDARDHEFAGAFGLPIVQVVAPADGSEIDVQAEAFTGDGVAVNSTNSGGLVLDGLAVDEAKAATIAWLEGQGTGEGTIQYKLRDWLFARQRYWGEPFPVVYDSDGVPHALPDELLPVELPEVEDYKPVSFDPDDADSVPSPPLAKATDWMTVELDLGDGLQTYTRDANVMPNWAGSSWYQLRYIDPTNSEQLCALENERYWTGPRPETHGANDPGGVDLYVGGVEHAVLHLLYSRFWHKVLFDLGHVTSEEPYRRLYNQGYIQAFAYTDARGVYVPAAEVTERDGKFYWTDPAAGDGGAEIEVFQEYGKMGKSLKNSVSPDEICDSYGADTLRVYEMSMGPLDTSRPWATKDVVGAHRFLQRLWRVVIDENTGEVRVTDTEWAGGAPGEDVLKALHKTIAGVRDDFAGLRDNTAIAKLIEYVNTLTKTYPTEGPGAPRSVVEPLVLMVAPVAPHLAEELWSRLGHTGSLAHGPFPEHDESYLVEDSVEYPVQIKGKVRSRIMVPADASPADVEAAALADAKVQENLGGAAPRKVIVVPGKMVNIVP</sequence>
<evidence type="ECO:0000256" key="8">
    <source>
        <dbReference type="ARBA" id="ARBA00047469"/>
    </source>
</evidence>
<proteinExistence type="inferred from homology"/>
<feature type="domain" description="Leucyl-tRNA synthetase editing" evidence="14">
    <location>
        <begin position="322"/>
        <end position="371"/>
    </location>
</feature>
<keyword evidence="7 9" id="KW-0030">Aminoacyl-tRNA synthetase</keyword>
<dbReference type="HAMAP" id="MF_00049_B">
    <property type="entry name" value="Leu_tRNA_synth_B"/>
    <property type="match status" value="1"/>
</dbReference>
<evidence type="ECO:0000313" key="16">
    <source>
        <dbReference type="Proteomes" id="UP000315460"/>
    </source>
</evidence>
<comment type="similarity">
    <text evidence="1 9 10">Belongs to the class-I aminoacyl-tRNA synthetase family.</text>
</comment>
<dbReference type="InterPro" id="IPR002302">
    <property type="entry name" value="Leu-tRNA-ligase"/>
</dbReference>
<feature type="compositionally biased region" description="Low complexity" evidence="11">
    <location>
        <begin position="56"/>
        <end position="65"/>
    </location>
</feature>
<evidence type="ECO:0000256" key="5">
    <source>
        <dbReference type="ARBA" id="ARBA00022840"/>
    </source>
</evidence>
<feature type="domain" description="Methionyl/Leucyl tRNA synthetase" evidence="13">
    <location>
        <begin position="75"/>
        <end position="180"/>
    </location>
</feature>
<dbReference type="PRINTS" id="PR00985">
    <property type="entry name" value="TRNASYNTHLEU"/>
</dbReference>
<dbReference type="Pfam" id="PF13603">
    <property type="entry name" value="tRNA-synt_1_2"/>
    <property type="match status" value="2"/>
</dbReference>
<evidence type="ECO:0000256" key="1">
    <source>
        <dbReference type="ARBA" id="ARBA00005594"/>
    </source>
</evidence>
<dbReference type="InterPro" id="IPR001412">
    <property type="entry name" value="aa-tRNA-synth_I_CS"/>
</dbReference>
<evidence type="ECO:0000256" key="6">
    <source>
        <dbReference type="ARBA" id="ARBA00022917"/>
    </source>
</evidence>
<dbReference type="InterPro" id="IPR013155">
    <property type="entry name" value="M/V/L/I-tRNA-synth_anticd-bd"/>
</dbReference>
<organism evidence="15 16">
    <name type="scientific">Dietzia kunjamensis subsp. schimae</name>
    <dbReference type="NCBI Taxonomy" id="498198"/>
    <lineage>
        <taxon>Bacteria</taxon>
        <taxon>Bacillati</taxon>
        <taxon>Actinomycetota</taxon>
        <taxon>Actinomycetes</taxon>
        <taxon>Mycobacteriales</taxon>
        <taxon>Dietziaceae</taxon>
        <taxon>Dietzia</taxon>
    </lineage>
</organism>
<keyword evidence="4 9" id="KW-0547">Nucleotide-binding</keyword>
<keyword evidence="2 9" id="KW-0963">Cytoplasm</keyword>
<keyword evidence="5 9" id="KW-0067">ATP-binding</keyword>
<dbReference type="Gene3D" id="3.90.740.10">
    <property type="entry name" value="Valyl/Leucyl/Isoleucyl-tRNA synthetase, editing domain"/>
    <property type="match status" value="1"/>
</dbReference>
<accession>A0ABY1N532</accession>
<dbReference type="Gene3D" id="3.40.50.620">
    <property type="entry name" value="HUPs"/>
    <property type="match status" value="3"/>
</dbReference>
<feature type="compositionally biased region" description="Polar residues" evidence="11">
    <location>
        <begin position="1"/>
        <end position="21"/>
    </location>
</feature>
<comment type="catalytic activity">
    <reaction evidence="8 9">
        <text>tRNA(Leu) + L-leucine + ATP = L-leucyl-tRNA(Leu) + AMP + diphosphate</text>
        <dbReference type="Rhea" id="RHEA:11688"/>
        <dbReference type="Rhea" id="RHEA-COMP:9613"/>
        <dbReference type="Rhea" id="RHEA-COMP:9622"/>
        <dbReference type="ChEBI" id="CHEBI:30616"/>
        <dbReference type="ChEBI" id="CHEBI:33019"/>
        <dbReference type="ChEBI" id="CHEBI:57427"/>
        <dbReference type="ChEBI" id="CHEBI:78442"/>
        <dbReference type="ChEBI" id="CHEBI:78494"/>
        <dbReference type="ChEBI" id="CHEBI:456215"/>
        <dbReference type="EC" id="6.1.1.4"/>
    </reaction>
</comment>
<dbReference type="InterPro" id="IPR015413">
    <property type="entry name" value="Methionyl/Leucyl_tRNA_Synth"/>
</dbReference>
<keyword evidence="6 9" id="KW-0648">Protein biosynthesis</keyword>
<evidence type="ECO:0000256" key="10">
    <source>
        <dbReference type="RuleBase" id="RU363039"/>
    </source>
</evidence>
<evidence type="ECO:0000256" key="3">
    <source>
        <dbReference type="ARBA" id="ARBA00022598"/>
    </source>
</evidence>
<dbReference type="PANTHER" id="PTHR43740:SF2">
    <property type="entry name" value="LEUCINE--TRNA LIGASE, MITOCHONDRIAL"/>
    <property type="match status" value="1"/>
</dbReference>
<dbReference type="InterPro" id="IPR009080">
    <property type="entry name" value="tRNAsynth_Ia_anticodon-bd"/>
</dbReference>
<evidence type="ECO:0000256" key="2">
    <source>
        <dbReference type="ARBA" id="ARBA00022490"/>
    </source>
</evidence>
<evidence type="ECO:0000259" key="14">
    <source>
        <dbReference type="Pfam" id="PF13603"/>
    </source>
</evidence>
<dbReference type="InterPro" id="IPR014729">
    <property type="entry name" value="Rossmann-like_a/b/a_fold"/>
</dbReference>
<dbReference type="Pfam" id="PF08264">
    <property type="entry name" value="Anticodon_1"/>
    <property type="match status" value="1"/>
</dbReference>
<dbReference type="SUPFAM" id="SSF50677">
    <property type="entry name" value="ValRS/IleRS/LeuRS editing domain"/>
    <property type="match status" value="1"/>
</dbReference>
<dbReference type="Gene3D" id="1.10.730.10">
    <property type="entry name" value="Isoleucyl-tRNA Synthetase, Domain 1"/>
    <property type="match status" value="1"/>
</dbReference>
<evidence type="ECO:0000256" key="11">
    <source>
        <dbReference type="SAM" id="MobiDB-lite"/>
    </source>
</evidence>
<comment type="caution">
    <text evidence="9">Lacks conserved residue(s) required for the propagation of feature annotation.</text>
</comment>
<evidence type="ECO:0000313" key="15">
    <source>
        <dbReference type="EMBL" id="SMO90980.1"/>
    </source>
</evidence>
<dbReference type="RefSeq" id="WP_394344344.1">
    <property type="nucleotide sequence ID" value="NZ_BAAAQH010000002.1"/>
</dbReference>
<dbReference type="SUPFAM" id="SSF47323">
    <property type="entry name" value="Anticodon-binding domain of a subclass of class I aminoacyl-tRNA synthetases"/>
    <property type="match status" value="1"/>
</dbReference>
<reference evidence="15 16" key="1">
    <citation type="submission" date="2017-05" db="EMBL/GenBank/DDBJ databases">
        <authorList>
            <person name="Varghese N."/>
            <person name="Submissions S."/>
        </authorList>
    </citation>
    <scope>NUCLEOTIDE SEQUENCE [LARGE SCALE GENOMIC DNA]</scope>
    <source>
        <strain evidence="15 16">DSM 45139</strain>
    </source>
</reference>
<evidence type="ECO:0000256" key="9">
    <source>
        <dbReference type="HAMAP-Rule" id="MF_00049"/>
    </source>
</evidence>
<protein>
    <recommendedName>
        <fullName evidence="9">Leucine--tRNA ligase</fullName>
        <ecNumber evidence="9">6.1.1.4</ecNumber>
    </recommendedName>
    <alternativeName>
        <fullName evidence="9">Leucyl-tRNA synthetase</fullName>
        <shortName evidence="9">LeuRS</shortName>
    </alternativeName>
</protein>
<gene>
    <name evidence="9" type="primary">leuS</name>
    <name evidence="15" type="ORF">SAMN06265174_11334</name>
</gene>
<dbReference type="EMBL" id="FXTG01000013">
    <property type="protein sequence ID" value="SMO90980.1"/>
    <property type="molecule type" value="Genomic_DNA"/>
</dbReference>